<evidence type="ECO:0000259" key="2">
    <source>
        <dbReference type="Pfam" id="PF24530"/>
    </source>
</evidence>
<dbReference type="InParanoid" id="A0A0Q3I1J2"/>
<dbReference type="PANTHER" id="PTHR33075">
    <property type="entry name" value="OS02G0499800 PROTEIN"/>
    <property type="match status" value="1"/>
</dbReference>
<accession>A0A0Q3I1J2</accession>
<keyword evidence="5" id="KW-1185">Reference proteome</keyword>
<gene>
    <name evidence="3" type="ORF">BRADI_3g10051v3</name>
</gene>
<proteinExistence type="predicted"/>
<reference evidence="3" key="2">
    <citation type="submission" date="2017-06" db="EMBL/GenBank/DDBJ databases">
        <title>WGS assembly of Brachypodium distachyon.</title>
        <authorList>
            <consortium name="The International Brachypodium Initiative"/>
            <person name="Lucas S."/>
            <person name="Harmon-Smith M."/>
            <person name="Lail K."/>
            <person name="Tice H."/>
            <person name="Grimwood J."/>
            <person name="Bruce D."/>
            <person name="Barry K."/>
            <person name="Shu S."/>
            <person name="Lindquist E."/>
            <person name="Wang M."/>
            <person name="Pitluck S."/>
            <person name="Vogel J.P."/>
            <person name="Garvin D.F."/>
            <person name="Mockler T.C."/>
            <person name="Schmutz J."/>
            <person name="Rokhsar D."/>
            <person name="Bevan M.W."/>
        </authorList>
    </citation>
    <scope>NUCLEOTIDE SEQUENCE</scope>
    <source>
        <strain evidence="3">Bd21</strain>
    </source>
</reference>
<dbReference type="Proteomes" id="UP000008810">
    <property type="component" value="Chromosome 3"/>
</dbReference>
<dbReference type="FunCoup" id="A0A0Q3I1J2">
    <property type="interactions" value="324"/>
</dbReference>
<reference evidence="3 4" key="1">
    <citation type="journal article" date="2010" name="Nature">
        <title>Genome sequencing and analysis of the model grass Brachypodium distachyon.</title>
        <authorList>
            <consortium name="International Brachypodium Initiative"/>
        </authorList>
    </citation>
    <scope>NUCLEOTIDE SEQUENCE [LARGE SCALE GENOMIC DNA]</scope>
    <source>
        <strain evidence="3 4">Bd21</strain>
    </source>
</reference>
<evidence type="ECO:0000313" key="3">
    <source>
        <dbReference type="EMBL" id="KQJ94347.1"/>
    </source>
</evidence>
<dbReference type="InterPro" id="IPR056018">
    <property type="entry name" value="DUF7597"/>
</dbReference>
<evidence type="ECO:0000256" key="1">
    <source>
        <dbReference type="SAM" id="MobiDB-lite"/>
    </source>
</evidence>
<dbReference type="EnsemblPlants" id="KQJ94347">
    <property type="protein sequence ID" value="KQJ94347"/>
    <property type="gene ID" value="BRADI_3g10051v3"/>
</dbReference>
<protein>
    <recommendedName>
        <fullName evidence="2">DUF7597 domain-containing protein</fullName>
    </recommendedName>
</protein>
<sequence>MAASFGRCEFRLTEESVGNLLNVCLGGSPEEFRICHLRQHTFRFSVTNKHISFHIAGLNSFTCINFVVYFHLWGFGGPDFIKEFAAWEKQEHLKWESPKKAQSPPRACRRTKEFDLADAGYSVEDIQQCKENHIAKFRDQQQKPVAIGTVFRRLTFPANSAASKPLLAPLPEKMIFEPQITREQSQEAANQGNQLGVHSNQGHNVSLGVNGPRPTCARCLKMGHHFSRCRNATHCRFYYKPGYTYRFCRARKEGATFAPTTRSSPMANFAVDPAPFVPGLFDIIDAERRPQHSRYHIRGRIEPQNEDATVVTLQPPPNPDALFEVTRGMLNHLLAEHLQLSAIGHAFVRLHSAIDRDCLVRNDAHQHNGIIFTFTEHNRAQNWRGFTYNQEVWLMILGIIIKVKVEDLSQVLYSLLLSHGPDFQGETWAAPVYFLHQAFMGALPPDEDAPPGDGDTPHPLPVLPFDEDHENNANHGPIISDLNMDADFWGPWDQALQNAGANAQDLLFLPEENQAAVIPNPAPNQDDESALTLSLSSNAPTPLLSEGSVNGIPPGPLHVMAHQGNQVLNLDLNVIQHEPPQNALDIAFQNAPEKIVQHVHLEDVLLQMPQDQDMHALHFIAAPNAQPADQIQLPAAANEHFHHDLQQDFLALYGPHLTKPNLELLHTSTDSNEIWIKHFFPRSNNNSISVPQSWVDFITASLISPDSFEWARKLITIEIYQRKERQKSPLVVTEVRRSERINQKNGGYKHNTCVDRHCLACSAKPPEISKKIIRNLSERFGLAKNDTEPQSRKKKLKHSHNDDDDDATKKAKHDQKKPRSKK</sequence>
<reference evidence="4" key="3">
    <citation type="submission" date="2018-08" db="UniProtKB">
        <authorList>
            <consortium name="EnsemblPlants"/>
        </authorList>
    </citation>
    <scope>IDENTIFICATION</scope>
    <source>
        <strain evidence="4">cv. Bd21</strain>
    </source>
</reference>
<dbReference type="EMBL" id="CM000882">
    <property type="protein sequence ID" value="KQJ94347.1"/>
    <property type="molecule type" value="Genomic_DNA"/>
</dbReference>
<dbReference type="Pfam" id="PF24530">
    <property type="entry name" value="DUF7597"/>
    <property type="match status" value="1"/>
</dbReference>
<feature type="compositionally biased region" description="Basic residues" evidence="1">
    <location>
        <begin position="810"/>
        <end position="822"/>
    </location>
</feature>
<dbReference type="AlphaFoldDB" id="A0A0Q3I1J2"/>
<feature type="region of interest" description="Disordered" evidence="1">
    <location>
        <begin position="781"/>
        <end position="822"/>
    </location>
</feature>
<dbReference type="PANTHER" id="PTHR33075:SF7">
    <property type="entry name" value="OS02G0303350 PROTEIN"/>
    <property type="match status" value="1"/>
</dbReference>
<organism evidence="3">
    <name type="scientific">Brachypodium distachyon</name>
    <name type="common">Purple false brome</name>
    <name type="synonym">Trachynia distachya</name>
    <dbReference type="NCBI Taxonomy" id="15368"/>
    <lineage>
        <taxon>Eukaryota</taxon>
        <taxon>Viridiplantae</taxon>
        <taxon>Streptophyta</taxon>
        <taxon>Embryophyta</taxon>
        <taxon>Tracheophyta</taxon>
        <taxon>Spermatophyta</taxon>
        <taxon>Magnoliopsida</taxon>
        <taxon>Liliopsida</taxon>
        <taxon>Poales</taxon>
        <taxon>Poaceae</taxon>
        <taxon>BOP clade</taxon>
        <taxon>Pooideae</taxon>
        <taxon>Stipodae</taxon>
        <taxon>Brachypodieae</taxon>
        <taxon>Brachypodium</taxon>
    </lineage>
</organism>
<evidence type="ECO:0000313" key="5">
    <source>
        <dbReference type="Proteomes" id="UP000008810"/>
    </source>
</evidence>
<evidence type="ECO:0000313" key="4">
    <source>
        <dbReference type="EnsemblPlants" id="KQJ94347"/>
    </source>
</evidence>
<dbReference type="Gramene" id="KQJ94347">
    <property type="protein sequence ID" value="KQJ94347"/>
    <property type="gene ID" value="BRADI_3g10051v3"/>
</dbReference>
<name>A0A0Q3I1J2_BRADI</name>
<feature type="domain" description="DUF7597" evidence="2">
    <location>
        <begin position="272"/>
        <end position="385"/>
    </location>
</feature>